<dbReference type="InterPro" id="IPR050237">
    <property type="entry name" value="ATP-dep_AMP-bd_enzyme"/>
</dbReference>
<keyword evidence="12" id="KW-1185">Reference proteome</keyword>
<dbReference type="GeneID" id="35778209"/>
<name>A0A378Q7H7_FAUOS</name>
<dbReference type="Gene3D" id="2.30.38.10">
    <property type="entry name" value="Luciferase, Domain 3"/>
    <property type="match status" value="1"/>
</dbReference>
<dbReference type="InterPro" id="IPR045851">
    <property type="entry name" value="AMP-bd_C_sf"/>
</dbReference>
<evidence type="ECO:0000256" key="6">
    <source>
        <dbReference type="ARBA" id="ARBA00039545"/>
    </source>
</evidence>
<feature type="domain" description="AMP-dependent synthetase/ligase" evidence="9">
    <location>
        <begin position="36"/>
        <end position="424"/>
    </location>
</feature>
<dbReference type="InterPro" id="IPR025110">
    <property type="entry name" value="AMP-bd_C"/>
</dbReference>
<feature type="transmembrane region" description="Helical" evidence="8">
    <location>
        <begin position="256"/>
        <end position="276"/>
    </location>
</feature>
<evidence type="ECO:0000256" key="3">
    <source>
        <dbReference type="ARBA" id="ARBA00022598"/>
    </source>
</evidence>
<dbReference type="EMBL" id="UGPY01000001">
    <property type="protein sequence ID" value="STY96741.1"/>
    <property type="molecule type" value="Genomic_DNA"/>
</dbReference>
<dbReference type="Gene3D" id="3.30.300.30">
    <property type="match status" value="1"/>
</dbReference>
<dbReference type="Gene3D" id="3.40.50.980">
    <property type="match status" value="2"/>
</dbReference>
<evidence type="ECO:0000256" key="7">
    <source>
        <dbReference type="ARBA" id="ARBA00042773"/>
    </source>
</evidence>
<reference evidence="11 12" key="1">
    <citation type="submission" date="2018-06" db="EMBL/GenBank/DDBJ databases">
        <authorList>
            <consortium name="Pathogen Informatics"/>
            <person name="Doyle S."/>
        </authorList>
    </citation>
    <scope>NUCLEOTIDE SEQUENCE [LARGE SCALE GENOMIC DNA]</scope>
    <source>
        <strain evidence="11 12">NCTC10465</strain>
    </source>
</reference>
<evidence type="ECO:0000313" key="11">
    <source>
        <dbReference type="EMBL" id="STY96741.1"/>
    </source>
</evidence>
<dbReference type="Pfam" id="PF13193">
    <property type="entry name" value="AMP-binding_C"/>
    <property type="match status" value="1"/>
</dbReference>
<evidence type="ECO:0000256" key="1">
    <source>
        <dbReference type="ARBA" id="ARBA00004170"/>
    </source>
</evidence>
<dbReference type="PANTHER" id="PTHR43767:SF8">
    <property type="entry name" value="LONG-CHAIN-FATTY-ACID--COA LIGASE"/>
    <property type="match status" value="1"/>
</dbReference>
<dbReference type="GO" id="GO:0016020">
    <property type="term" value="C:membrane"/>
    <property type="evidence" value="ECO:0007669"/>
    <property type="project" value="UniProtKB-SubCell"/>
</dbReference>
<dbReference type="InterPro" id="IPR000873">
    <property type="entry name" value="AMP-dep_synth/lig_dom"/>
</dbReference>
<evidence type="ECO:0000256" key="4">
    <source>
        <dbReference type="ARBA" id="ARBA00023136"/>
    </source>
</evidence>
<evidence type="ECO:0000256" key="8">
    <source>
        <dbReference type="SAM" id="Phobius"/>
    </source>
</evidence>
<keyword evidence="3 11" id="KW-0436">Ligase</keyword>
<organism evidence="11 12">
    <name type="scientific">Faucicola osloensis</name>
    <name type="common">Moraxella osloensis</name>
    <dbReference type="NCBI Taxonomy" id="34062"/>
    <lineage>
        <taxon>Bacteria</taxon>
        <taxon>Pseudomonadati</taxon>
        <taxon>Pseudomonadota</taxon>
        <taxon>Gammaproteobacteria</taxon>
        <taxon>Moraxellales</taxon>
        <taxon>Moraxellaceae</taxon>
        <taxon>Faucicola</taxon>
    </lineage>
</organism>
<dbReference type="AlphaFoldDB" id="A0A378Q7H7"/>
<dbReference type="PANTHER" id="PTHR43767">
    <property type="entry name" value="LONG-CHAIN-FATTY-ACID--COA LIGASE"/>
    <property type="match status" value="1"/>
</dbReference>
<keyword evidence="8" id="KW-0812">Transmembrane</keyword>
<evidence type="ECO:0000256" key="2">
    <source>
        <dbReference type="ARBA" id="ARBA00005005"/>
    </source>
</evidence>
<evidence type="ECO:0000256" key="5">
    <source>
        <dbReference type="ARBA" id="ARBA00026121"/>
    </source>
</evidence>
<evidence type="ECO:0000259" key="10">
    <source>
        <dbReference type="Pfam" id="PF13193"/>
    </source>
</evidence>
<comment type="subcellular location">
    <subcellularLocation>
        <location evidence="1">Membrane</location>
        <topology evidence="1">Peripheral membrane protein</topology>
    </subcellularLocation>
</comment>
<proteinExistence type="predicted"/>
<dbReference type="KEGG" id="mos:AXE82_04795"/>
<dbReference type="Pfam" id="PF00501">
    <property type="entry name" value="AMP-binding"/>
    <property type="match status" value="1"/>
</dbReference>
<dbReference type="PROSITE" id="PS00455">
    <property type="entry name" value="AMP_BINDING"/>
    <property type="match status" value="1"/>
</dbReference>
<feature type="domain" description="AMP-binding enzyme C-terminal" evidence="10">
    <location>
        <begin position="473"/>
        <end position="547"/>
    </location>
</feature>
<protein>
    <recommendedName>
        <fullName evidence="6">Long-chain-fatty-acid--CoA ligase</fullName>
        <ecNumber evidence="5">6.2.1.3</ecNumber>
    </recommendedName>
    <alternativeName>
        <fullName evidence="7">Long-chain acyl-CoA synthetase</fullName>
    </alternativeName>
</protein>
<gene>
    <name evidence="11" type="primary">fadD_3</name>
    <name evidence="11" type="ORF">NCTC10465_00507</name>
</gene>
<dbReference type="RefSeq" id="WP_062332025.1">
    <property type="nucleotide sequence ID" value="NZ_CBCRZU010000015.1"/>
</dbReference>
<evidence type="ECO:0000313" key="12">
    <source>
        <dbReference type="Proteomes" id="UP000255230"/>
    </source>
</evidence>
<dbReference type="GO" id="GO:0004467">
    <property type="term" value="F:long-chain fatty acid-CoA ligase activity"/>
    <property type="evidence" value="ECO:0007669"/>
    <property type="project" value="UniProtKB-EC"/>
</dbReference>
<accession>A0A378Q7H7</accession>
<keyword evidence="8" id="KW-1133">Transmembrane helix</keyword>
<dbReference type="EC" id="6.2.1.3" evidence="5"/>
<comment type="pathway">
    <text evidence="2">Lipid metabolism; fatty acid beta-oxidation.</text>
</comment>
<dbReference type="SUPFAM" id="SSF56801">
    <property type="entry name" value="Acetyl-CoA synthetase-like"/>
    <property type="match status" value="1"/>
</dbReference>
<sequence>MENFWTKFYDPATAAHIPALTDQSLIEFFDDRLTAFASREFTSNMERAISYQQADNVARLVSRWLQAQSLGPNASVAIMLPNVQAYLPVMIGAIRSGYVLTPINPLHTARELEFQLIDANTEVIFILENFAHTLQKIIDKTPVKKVVIIRLGDLLGLKGKIVDIAVKYVKKMVEPYQIDQKYQPLRLGQVMKTAKSMPYQQPSKSLDDVAFIQYTGGTTGRPKGILLTHRNILTAVEQYYQWFLPVLNQQKTVEQVFHSILALPLYHIFAFIFSMLGMKSGMRMTLVTNPKDIAGFIKILSAKPFHILPGVNTLFQALVNHPDFKSVDTRELKLSIAGGMAATPATAKAWLELTGCPLIEGWGMSETIGAGTCNPLTNHEYTGDIGLPLPSIDIKICDDVGNEVALGEVGEICIKGDNVTIGYHNIDNTDYFLPEGHLKTGDIGMMMQNGHIKLMDRKKDMLIVSGFNVYPTEIEAVLLNHPKVQECAVIGVEDALQGQSVKAYIVKSDDSLTIDELKAFSHEQLTGYKRPRQYTFIEQLPKTAVGKIQKTELRLLEKNSK</sequence>
<dbReference type="InterPro" id="IPR020845">
    <property type="entry name" value="AMP-binding_CS"/>
</dbReference>
<dbReference type="Proteomes" id="UP000255230">
    <property type="component" value="Unassembled WGS sequence"/>
</dbReference>
<evidence type="ECO:0000259" key="9">
    <source>
        <dbReference type="Pfam" id="PF00501"/>
    </source>
</evidence>
<keyword evidence="4 8" id="KW-0472">Membrane</keyword>